<accession>A0AAJ0HDF3</accession>
<evidence type="ECO:0000313" key="2">
    <source>
        <dbReference type="Proteomes" id="UP001275084"/>
    </source>
</evidence>
<keyword evidence="2" id="KW-1185">Reference proteome</keyword>
<dbReference type="AlphaFoldDB" id="A0AAJ0HDF3"/>
<dbReference type="EMBL" id="JAUIQD010000005">
    <property type="protein sequence ID" value="KAK3348829.1"/>
    <property type="molecule type" value="Genomic_DNA"/>
</dbReference>
<comment type="caution">
    <text evidence="1">The sequence shown here is derived from an EMBL/GenBank/DDBJ whole genome shotgun (WGS) entry which is preliminary data.</text>
</comment>
<organism evidence="1 2">
    <name type="scientific">Lasiosphaeria hispida</name>
    <dbReference type="NCBI Taxonomy" id="260671"/>
    <lineage>
        <taxon>Eukaryota</taxon>
        <taxon>Fungi</taxon>
        <taxon>Dikarya</taxon>
        <taxon>Ascomycota</taxon>
        <taxon>Pezizomycotina</taxon>
        <taxon>Sordariomycetes</taxon>
        <taxon>Sordariomycetidae</taxon>
        <taxon>Sordariales</taxon>
        <taxon>Lasiosphaeriaceae</taxon>
        <taxon>Lasiosphaeria</taxon>
    </lineage>
</organism>
<proteinExistence type="predicted"/>
<gene>
    <name evidence="1" type="ORF">B0T25DRAFT_519196</name>
</gene>
<reference evidence="1" key="2">
    <citation type="submission" date="2023-06" db="EMBL/GenBank/DDBJ databases">
        <authorList>
            <consortium name="Lawrence Berkeley National Laboratory"/>
            <person name="Haridas S."/>
            <person name="Hensen N."/>
            <person name="Bonometti L."/>
            <person name="Westerberg I."/>
            <person name="Brannstrom I.O."/>
            <person name="Guillou S."/>
            <person name="Cros-Aarteil S."/>
            <person name="Calhoun S."/>
            <person name="Kuo A."/>
            <person name="Mondo S."/>
            <person name="Pangilinan J."/>
            <person name="Riley R."/>
            <person name="Labutti K."/>
            <person name="Andreopoulos B."/>
            <person name="Lipzen A."/>
            <person name="Chen C."/>
            <person name="Yanf M."/>
            <person name="Daum C."/>
            <person name="Ng V."/>
            <person name="Clum A."/>
            <person name="Steindorff A."/>
            <person name="Ohm R."/>
            <person name="Martin F."/>
            <person name="Silar P."/>
            <person name="Natvig D."/>
            <person name="Lalanne C."/>
            <person name="Gautier V."/>
            <person name="Ament-Velasquez S.L."/>
            <person name="Kruys A."/>
            <person name="Hutchinson M.I."/>
            <person name="Powell A.J."/>
            <person name="Barry K."/>
            <person name="Miller A.N."/>
            <person name="Grigoriev I.V."/>
            <person name="Debuchy R."/>
            <person name="Gladieux P."/>
            <person name="Thoren M.H."/>
            <person name="Johannesson H."/>
        </authorList>
    </citation>
    <scope>NUCLEOTIDE SEQUENCE</scope>
    <source>
        <strain evidence="1">CBS 955.72</strain>
    </source>
</reference>
<name>A0AAJ0HDF3_9PEZI</name>
<dbReference type="Proteomes" id="UP001275084">
    <property type="component" value="Unassembled WGS sequence"/>
</dbReference>
<protein>
    <submittedName>
        <fullName evidence="1">Uncharacterized protein</fullName>
    </submittedName>
</protein>
<sequence length="102" mass="11722">MATNAQLEDEATSGSKPQSYTHDYHIGMQLLHNPQNLDGSREWQVTCDFRCHDLLQVMRQGLFWTTSNTVPEGCFYATTDDSHKPYNLKRIWELLSNYGLPG</sequence>
<reference evidence="1" key="1">
    <citation type="journal article" date="2023" name="Mol. Phylogenet. Evol.">
        <title>Genome-scale phylogeny and comparative genomics of the fungal order Sordariales.</title>
        <authorList>
            <person name="Hensen N."/>
            <person name="Bonometti L."/>
            <person name="Westerberg I."/>
            <person name="Brannstrom I.O."/>
            <person name="Guillou S."/>
            <person name="Cros-Aarteil S."/>
            <person name="Calhoun S."/>
            <person name="Haridas S."/>
            <person name="Kuo A."/>
            <person name="Mondo S."/>
            <person name="Pangilinan J."/>
            <person name="Riley R."/>
            <person name="LaButti K."/>
            <person name="Andreopoulos B."/>
            <person name="Lipzen A."/>
            <person name="Chen C."/>
            <person name="Yan M."/>
            <person name="Daum C."/>
            <person name="Ng V."/>
            <person name="Clum A."/>
            <person name="Steindorff A."/>
            <person name="Ohm R.A."/>
            <person name="Martin F."/>
            <person name="Silar P."/>
            <person name="Natvig D.O."/>
            <person name="Lalanne C."/>
            <person name="Gautier V."/>
            <person name="Ament-Velasquez S.L."/>
            <person name="Kruys A."/>
            <person name="Hutchinson M.I."/>
            <person name="Powell A.J."/>
            <person name="Barry K."/>
            <person name="Miller A.N."/>
            <person name="Grigoriev I.V."/>
            <person name="Debuchy R."/>
            <person name="Gladieux P."/>
            <person name="Hiltunen Thoren M."/>
            <person name="Johannesson H."/>
        </authorList>
    </citation>
    <scope>NUCLEOTIDE SEQUENCE</scope>
    <source>
        <strain evidence="1">CBS 955.72</strain>
    </source>
</reference>
<evidence type="ECO:0000313" key="1">
    <source>
        <dbReference type="EMBL" id="KAK3348829.1"/>
    </source>
</evidence>